<evidence type="ECO:0000256" key="3">
    <source>
        <dbReference type="ARBA" id="ARBA00023125"/>
    </source>
</evidence>
<feature type="compositionally biased region" description="Basic and acidic residues" evidence="7">
    <location>
        <begin position="306"/>
        <end position="328"/>
    </location>
</feature>
<dbReference type="PRINTS" id="PR00937">
    <property type="entry name" value="TBOX"/>
</dbReference>
<dbReference type="STRING" id="8187.ENSLCAP00010058729"/>
<evidence type="ECO:0000256" key="1">
    <source>
        <dbReference type="ARBA" id="ARBA00004123"/>
    </source>
</evidence>
<dbReference type="RefSeq" id="XP_018523828.2">
    <property type="nucleotide sequence ID" value="XM_018668312.2"/>
</dbReference>
<dbReference type="SMART" id="SM00425">
    <property type="entry name" value="TBOX"/>
    <property type="match status" value="1"/>
</dbReference>
<evidence type="ECO:0000256" key="4">
    <source>
        <dbReference type="ARBA" id="ARBA00023163"/>
    </source>
</evidence>
<dbReference type="InParanoid" id="A0A4W6G6M6"/>
<dbReference type="GO" id="GO:0001708">
    <property type="term" value="P:cell fate specification"/>
    <property type="evidence" value="ECO:0007669"/>
    <property type="project" value="TreeGrafter"/>
</dbReference>
<keyword evidence="10" id="KW-1185">Reference proteome</keyword>
<comment type="subcellular location">
    <subcellularLocation>
        <location evidence="1 6">Nucleus</location>
    </subcellularLocation>
</comment>
<dbReference type="InterPro" id="IPR008967">
    <property type="entry name" value="p53-like_TF_DNA-bd_sf"/>
</dbReference>
<dbReference type="PROSITE" id="PS01264">
    <property type="entry name" value="TBOX_2"/>
    <property type="match status" value="1"/>
</dbReference>
<dbReference type="CDD" id="cd20188">
    <property type="entry name" value="T-box_TBX2_3-like"/>
    <property type="match status" value="1"/>
</dbReference>
<evidence type="ECO:0000256" key="6">
    <source>
        <dbReference type="PROSITE-ProRule" id="PRU00201"/>
    </source>
</evidence>
<dbReference type="AlphaFoldDB" id="A0A4W6G6M6"/>
<accession>A0A4W6G6M6</accession>
<dbReference type="GeneTree" id="ENSGT00940000158066"/>
<feature type="domain" description="T-box" evidence="8">
    <location>
        <begin position="85"/>
        <end position="263"/>
    </location>
</feature>
<dbReference type="PANTHER" id="PTHR11267:SF181">
    <property type="entry name" value="OPTOMOTOR-BLIND PROTEIN"/>
    <property type="match status" value="1"/>
</dbReference>
<evidence type="ECO:0000313" key="9">
    <source>
        <dbReference type="Ensembl" id="ENSLCAP00010058729.1"/>
    </source>
</evidence>
<dbReference type="PRINTS" id="PR00938">
    <property type="entry name" value="BRACHYURY"/>
</dbReference>
<evidence type="ECO:0000256" key="2">
    <source>
        <dbReference type="ARBA" id="ARBA00023015"/>
    </source>
</evidence>
<dbReference type="InterPro" id="IPR046360">
    <property type="entry name" value="T-box_DNA-bd"/>
</dbReference>
<dbReference type="GeneID" id="108878020"/>
<dbReference type="InterPro" id="IPR002070">
    <property type="entry name" value="TF_Brachyury"/>
</dbReference>
<dbReference type="PANTHER" id="PTHR11267">
    <property type="entry name" value="T-BOX PROTEIN-RELATED"/>
    <property type="match status" value="1"/>
</dbReference>
<evidence type="ECO:0000259" key="8">
    <source>
        <dbReference type="PROSITE" id="PS50252"/>
    </source>
</evidence>
<dbReference type="InterPro" id="IPR018186">
    <property type="entry name" value="TF_T-box_CS"/>
</dbReference>
<dbReference type="FunFam" id="2.60.40.820:FF:000003">
    <property type="entry name" value="T-box transcription factor TBX3"/>
    <property type="match status" value="1"/>
</dbReference>
<organism evidence="9 10">
    <name type="scientific">Lates calcarifer</name>
    <name type="common">Barramundi</name>
    <name type="synonym">Holocentrus calcarifer</name>
    <dbReference type="NCBI Taxonomy" id="8187"/>
    <lineage>
        <taxon>Eukaryota</taxon>
        <taxon>Metazoa</taxon>
        <taxon>Chordata</taxon>
        <taxon>Craniata</taxon>
        <taxon>Vertebrata</taxon>
        <taxon>Euteleostomi</taxon>
        <taxon>Actinopterygii</taxon>
        <taxon>Neopterygii</taxon>
        <taxon>Teleostei</taxon>
        <taxon>Neoteleostei</taxon>
        <taxon>Acanthomorphata</taxon>
        <taxon>Carangaria</taxon>
        <taxon>Carangaria incertae sedis</taxon>
        <taxon>Centropomidae</taxon>
        <taxon>Lates</taxon>
    </lineage>
</organism>
<dbReference type="GO" id="GO:0000978">
    <property type="term" value="F:RNA polymerase II cis-regulatory region sequence-specific DNA binding"/>
    <property type="evidence" value="ECO:0007669"/>
    <property type="project" value="InterPro"/>
</dbReference>
<dbReference type="Ensembl" id="ENSLCAT00010060331.1">
    <property type="protein sequence ID" value="ENSLCAP00010058729.1"/>
    <property type="gene ID" value="ENSLCAG00010027380.1"/>
</dbReference>
<protein>
    <submittedName>
        <fullName evidence="9">T-box transcription factor 3b</fullName>
    </submittedName>
</protein>
<dbReference type="GO" id="GO:0000785">
    <property type="term" value="C:chromatin"/>
    <property type="evidence" value="ECO:0007669"/>
    <property type="project" value="TreeGrafter"/>
</dbReference>
<dbReference type="GO" id="GO:0045893">
    <property type="term" value="P:positive regulation of DNA-templated transcription"/>
    <property type="evidence" value="ECO:0007669"/>
    <property type="project" value="InterPro"/>
</dbReference>
<keyword evidence="4" id="KW-0804">Transcription</keyword>
<feature type="region of interest" description="Disordered" evidence="7">
    <location>
        <begin position="258"/>
        <end position="379"/>
    </location>
</feature>
<dbReference type="InterPro" id="IPR036960">
    <property type="entry name" value="T-box_sf"/>
</dbReference>
<feature type="compositionally biased region" description="Basic and acidic residues" evidence="7">
    <location>
        <begin position="280"/>
        <end position="297"/>
    </location>
</feature>
<dbReference type="SUPFAM" id="SSF49417">
    <property type="entry name" value="p53-like transcription factors"/>
    <property type="match status" value="1"/>
</dbReference>
<proteinExistence type="predicted"/>
<reference evidence="10" key="1">
    <citation type="submission" date="2015-09" db="EMBL/GenBank/DDBJ databases">
        <authorList>
            <person name="Sai Rama Sridatta P."/>
        </authorList>
    </citation>
    <scope>NUCLEOTIDE SEQUENCE [LARGE SCALE GENOMIC DNA]</scope>
</reference>
<name>A0A4W6G6M6_LATCA</name>
<dbReference type="KEGG" id="lcf:108878020"/>
<dbReference type="PROSITE" id="PS01283">
    <property type="entry name" value="TBOX_1"/>
    <property type="match status" value="1"/>
</dbReference>
<dbReference type="Pfam" id="PF00907">
    <property type="entry name" value="T-box"/>
    <property type="match status" value="1"/>
</dbReference>
<dbReference type="Proteomes" id="UP000314980">
    <property type="component" value="Unassembled WGS sequence"/>
</dbReference>
<reference evidence="9" key="2">
    <citation type="submission" date="2025-08" db="UniProtKB">
        <authorList>
            <consortium name="Ensembl"/>
        </authorList>
    </citation>
    <scope>IDENTIFICATION</scope>
</reference>
<keyword evidence="3 6" id="KW-0238">DNA-binding</keyword>
<dbReference type="PROSITE" id="PS50252">
    <property type="entry name" value="TBOX_3"/>
    <property type="match status" value="1"/>
</dbReference>
<sequence>MRSFSEPCVPGGVPQAFPARVGDAPLRGTVLTRPPLLPAMALSSGGSADPSLDPMIHMSPPGQSAILCRPLEGGEMADDEPKVYLEASDLWKQFHKCGTEMVITKSGRRMFPPLKARCTGMDRKAKYIFLMDIVAADDCRYKFHNSRWMVAGKADPEMPKRMYIHPDSPATGEQWMSKVVNFHKLKLTNNISDKHGFTILNSMHKYQPRFHIVKVNDILKLPYSTFRTYIFSVTEFIAVTAYQNDKITQLKIDNNPFAKGFRDVGNGRREKRKLQHSSQKSKEMRLIDMKPEPEKESSPQYSDNPKSSDTHESDSDKDDNAGEVEHKTQTQTKLKPMVVITDRTVQTPAGREMDPGQSHVSSKITEGASCSEPQDSEKDQMCKLRSSFIHSGSYPELNTHLWDPSVPNNLFHSAQVNTWDSCSTMDRIMPCGPCLGVPVRTPGTPGFPISFQQHALVQDLIGLSQFGGFLFYPYASLSARSKVDFRAYPIIHSQDYFTYPIISSSVPPAGGGGLKYLIPDLLMLPKTEQMNSVGETEIKCSEEELQTGRQF</sequence>
<keyword evidence="2" id="KW-0805">Transcription regulation</keyword>
<evidence type="ECO:0000256" key="5">
    <source>
        <dbReference type="ARBA" id="ARBA00023242"/>
    </source>
</evidence>
<dbReference type="Gene3D" id="2.60.40.820">
    <property type="entry name" value="Transcription factor, T-box"/>
    <property type="match status" value="1"/>
</dbReference>
<evidence type="ECO:0000256" key="7">
    <source>
        <dbReference type="SAM" id="MobiDB-lite"/>
    </source>
</evidence>
<dbReference type="OrthoDB" id="7442607at2759"/>
<keyword evidence="5 6" id="KW-0539">Nucleus</keyword>
<dbReference type="GO" id="GO:0005634">
    <property type="term" value="C:nucleus"/>
    <property type="evidence" value="ECO:0007669"/>
    <property type="project" value="UniProtKB-SubCell"/>
</dbReference>
<dbReference type="InterPro" id="IPR001699">
    <property type="entry name" value="TF_T-box"/>
</dbReference>
<reference evidence="9" key="3">
    <citation type="submission" date="2025-09" db="UniProtKB">
        <authorList>
            <consortium name="Ensembl"/>
        </authorList>
    </citation>
    <scope>IDENTIFICATION</scope>
</reference>
<evidence type="ECO:0000313" key="10">
    <source>
        <dbReference type="Proteomes" id="UP000314980"/>
    </source>
</evidence>
<comment type="caution">
    <text evidence="6">Lacks conserved residue(s) required for the propagation of feature annotation.</text>
</comment>
<dbReference type="GO" id="GO:0000981">
    <property type="term" value="F:DNA-binding transcription factor activity, RNA polymerase II-specific"/>
    <property type="evidence" value="ECO:0007669"/>
    <property type="project" value="TreeGrafter"/>
</dbReference>